<evidence type="ECO:0000256" key="14">
    <source>
        <dbReference type="ARBA" id="ARBA00022777"/>
    </source>
</evidence>
<dbReference type="SUPFAM" id="SSF51621">
    <property type="entry name" value="Phosphoenolpyruvate/pyruvate domain"/>
    <property type="match status" value="1"/>
</dbReference>
<dbReference type="PANTHER" id="PTHR46244:SF3">
    <property type="entry name" value="PHOSPHOENOLPYRUVATE-PROTEIN PHOSPHOTRANSFERASE"/>
    <property type="match status" value="1"/>
</dbReference>
<feature type="binding site" evidence="19">
    <location>
        <position position="310"/>
    </location>
    <ligand>
        <name>phosphoenolpyruvate</name>
        <dbReference type="ChEBI" id="CHEBI:58702"/>
    </ligand>
</feature>
<evidence type="ECO:0000256" key="3">
    <source>
        <dbReference type="ARBA" id="ARBA00002728"/>
    </source>
</evidence>
<evidence type="ECO:0000256" key="16">
    <source>
        <dbReference type="ARBA" id="ARBA00033235"/>
    </source>
</evidence>
<keyword evidence="14 17" id="KW-0418">Kinase</keyword>
<dbReference type="InterPro" id="IPR036637">
    <property type="entry name" value="Phosphohistidine_dom_sf"/>
</dbReference>
<dbReference type="PROSITE" id="PS00370">
    <property type="entry name" value="PEP_ENZYMES_PHOS_SITE"/>
    <property type="match status" value="1"/>
</dbReference>
<accession>A0A521G1Q6</accession>
<dbReference type="AlphaFoldDB" id="A0A521G1Q6"/>
<evidence type="ECO:0000256" key="5">
    <source>
        <dbReference type="ARBA" id="ARBA00007837"/>
    </source>
</evidence>
<dbReference type="Gene3D" id="3.50.30.10">
    <property type="entry name" value="Phosphohistidine domain"/>
    <property type="match status" value="1"/>
</dbReference>
<dbReference type="InterPro" id="IPR018274">
    <property type="entry name" value="PEP_util_AS"/>
</dbReference>
<dbReference type="InterPro" id="IPR006318">
    <property type="entry name" value="PTS_EI-like"/>
</dbReference>
<dbReference type="PIRSF" id="PIRSF000732">
    <property type="entry name" value="PTS_enzyme_I"/>
    <property type="match status" value="1"/>
</dbReference>
<evidence type="ECO:0000256" key="4">
    <source>
        <dbReference type="ARBA" id="ARBA00004496"/>
    </source>
</evidence>
<sequence>MDTALDKPLELGEPETLHGISGSPGIVVGKVVVFSPLAEGFIRYRLEEGAASKEEQRFLAAVAQAEQSLISLRQQFEGDLADTVAIVDSHIRMVRDRMIVEQSLNLIRQKQINAEWALDLSLRLIKKKFDHIADDYIRSRFADVEYVAQLVAEQLTGQGRSFPAGFAEPVIVVGEDFSPEDTIRMHTDKVLGFLTEKGGATSHTAIVARSLGLPAVVGVADITQLCRTGDTVILDGYNGRVCLHPTMDQQQLHLEYDRQHRAFSDEMSWYIHLASETVDGLRMRLSANIEIPDELESVIYYGANGIGLFRSEFGYFQRRQLPSEEDLFTVYRDMVAALSPQPVTIRTLDVGGDKLAAHLPNSGLHFARERNPALGLRSIRFSLREQDLFITQLRALLRASGHGRLRILLPLISSLNELRQTRAVIDKVMEQLTQEGIPFNAETEIGIMIEVPSAVVMADTLAAEVDFFSIGTNDLIQYALAIDRGNEYVASMYDPLHPAVLRMISQTIEAGHRQGIEVSLCGEMAGDVFTAPVLLGLGLDELSMRPSAIPHVKRLLRHSTFGRLTALAKQLLGCGDSSETKALLKQYLADNYPDQFADNERA</sequence>
<comment type="cofactor">
    <cofactor evidence="2 17 20">
        <name>Mg(2+)</name>
        <dbReference type="ChEBI" id="CHEBI:18420"/>
    </cofactor>
</comment>
<comment type="function">
    <text evidence="3 17">General (non sugar-specific) component of the phosphoenolpyruvate-dependent sugar phosphotransferase system (sugar PTS). This major carbohydrate active-transport system catalyzes the phosphorylation of incoming sugar substrates concomitantly with their translocation across the cell membrane. Enzyme I transfers the phosphoryl group from phosphoenolpyruvate (PEP) to the phosphoryl carrier protein (HPr).</text>
</comment>
<evidence type="ECO:0000259" key="21">
    <source>
        <dbReference type="Pfam" id="PF00391"/>
    </source>
</evidence>
<keyword evidence="9 17" id="KW-0963">Cytoplasm</keyword>
<evidence type="ECO:0000256" key="7">
    <source>
        <dbReference type="ARBA" id="ARBA00016544"/>
    </source>
</evidence>
<feature type="domain" description="PEP-utilising enzyme mobile" evidence="21">
    <location>
        <begin position="167"/>
        <end position="239"/>
    </location>
</feature>
<dbReference type="InterPro" id="IPR008279">
    <property type="entry name" value="PEP-util_enz_mobile_dom"/>
</dbReference>
<comment type="subcellular location">
    <subcellularLocation>
        <location evidence="4 17">Cytoplasm</location>
    </subcellularLocation>
</comment>
<dbReference type="GO" id="GO:0009401">
    <property type="term" value="P:phosphoenolpyruvate-dependent sugar phosphotransferase system"/>
    <property type="evidence" value="ECO:0007669"/>
    <property type="project" value="UniProtKB-KW"/>
</dbReference>
<dbReference type="InterPro" id="IPR050499">
    <property type="entry name" value="PEP-utilizing_PTS_enzyme"/>
</dbReference>
<feature type="binding site" evidence="19">
    <location>
        <begin position="473"/>
        <end position="474"/>
    </location>
    <ligand>
        <name>phosphoenolpyruvate</name>
        <dbReference type="ChEBI" id="CHEBI:58702"/>
    </ligand>
</feature>
<dbReference type="Pfam" id="PF02896">
    <property type="entry name" value="PEP-utilizers_C"/>
    <property type="match status" value="1"/>
</dbReference>
<keyword evidence="11 17" id="KW-0808">Transferase</keyword>
<evidence type="ECO:0000256" key="11">
    <source>
        <dbReference type="ARBA" id="ARBA00022679"/>
    </source>
</evidence>
<gene>
    <name evidence="24" type="ORF">CDV28_11445</name>
</gene>
<comment type="catalytic activity">
    <reaction evidence="1 17">
        <text>L-histidyl-[protein] + phosphoenolpyruvate = N(pros)-phospho-L-histidyl-[protein] + pyruvate</text>
        <dbReference type="Rhea" id="RHEA:23880"/>
        <dbReference type="Rhea" id="RHEA-COMP:9745"/>
        <dbReference type="Rhea" id="RHEA-COMP:9746"/>
        <dbReference type="ChEBI" id="CHEBI:15361"/>
        <dbReference type="ChEBI" id="CHEBI:29979"/>
        <dbReference type="ChEBI" id="CHEBI:58702"/>
        <dbReference type="ChEBI" id="CHEBI:64837"/>
        <dbReference type="EC" id="2.7.3.9"/>
    </reaction>
</comment>
<evidence type="ECO:0000256" key="9">
    <source>
        <dbReference type="ARBA" id="ARBA00022490"/>
    </source>
</evidence>
<evidence type="ECO:0000256" key="19">
    <source>
        <dbReference type="PIRSR" id="PIRSR000732-2"/>
    </source>
</evidence>
<evidence type="ECO:0000256" key="20">
    <source>
        <dbReference type="PIRSR" id="PIRSR000732-3"/>
    </source>
</evidence>
<feature type="domain" description="PEP-utilising enzyme C-terminal" evidence="22">
    <location>
        <begin position="272"/>
        <end position="559"/>
    </location>
</feature>
<evidence type="ECO:0000259" key="23">
    <source>
        <dbReference type="Pfam" id="PF05524"/>
    </source>
</evidence>
<feature type="active site" description="Proton donor" evidence="18">
    <location>
        <position position="521"/>
    </location>
</feature>
<keyword evidence="13 17" id="KW-0479">Metal-binding</keyword>
<dbReference type="Pfam" id="PF00391">
    <property type="entry name" value="PEP-utilizers"/>
    <property type="match status" value="1"/>
</dbReference>
<dbReference type="InterPro" id="IPR024692">
    <property type="entry name" value="PTS_EI"/>
</dbReference>
<name>A0A521G1Q6_9BACT</name>
<dbReference type="InterPro" id="IPR000121">
    <property type="entry name" value="PEP_util_C"/>
</dbReference>
<feature type="binding site" evidence="19">
    <location>
        <position position="484"/>
    </location>
    <ligand>
        <name>phosphoenolpyruvate</name>
        <dbReference type="ChEBI" id="CHEBI:58702"/>
    </ligand>
</feature>
<evidence type="ECO:0000256" key="1">
    <source>
        <dbReference type="ARBA" id="ARBA00000683"/>
    </source>
</evidence>
<evidence type="ECO:0000313" key="24">
    <source>
        <dbReference type="EMBL" id="TAA74960.1"/>
    </source>
</evidence>
<feature type="binding site" evidence="20">
    <location>
        <position position="474"/>
    </location>
    <ligand>
        <name>Mg(2+)</name>
        <dbReference type="ChEBI" id="CHEBI:18420"/>
    </ligand>
</feature>
<keyword evidence="8 17" id="KW-0813">Transport</keyword>
<evidence type="ECO:0000256" key="17">
    <source>
        <dbReference type="PIRNR" id="PIRNR000732"/>
    </source>
</evidence>
<keyword evidence="15 17" id="KW-0460">Magnesium</keyword>
<evidence type="ECO:0000313" key="25">
    <source>
        <dbReference type="Proteomes" id="UP000316238"/>
    </source>
</evidence>
<dbReference type="GO" id="GO:0008965">
    <property type="term" value="F:phosphoenolpyruvate-protein phosphotransferase activity"/>
    <property type="evidence" value="ECO:0007669"/>
    <property type="project" value="UniProtKB-EC"/>
</dbReference>
<dbReference type="PANTHER" id="PTHR46244">
    <property type="entry name" value="PHOSPHOENOLPYRUVATE-PROTEIN PHOSPHOTRANSFERASE"/>
    <property type="match status" value="1"/>
</dbReference>
<dbReference type="InterPro" id="IPR008731">
    <property type="entry name" value="PTS_EIN"/>
</dbReference>
<feature type="binding site" evidence="20">
    <location>
        <position position="450"/>
    </location>
    <ligand>
        <name>Mg(2+)</name>
        <dbReference type="ChEBI" id="CHEBI:18420"/>
    </ligand>
</feature>
<evidence type="ECO:0000256" key="2">
    <source>
        <dbReference type="ARBA" id="ARBA00001946"/>
    </source>
</evidence>
<evidence type="ECO:0000256" key="6">
    <source>
        <dbReference type="ARBA" id="ARBA00012232"/>
    </source>
</evidence>
<feature type="binding site" evidence="19">
    <location>
        <position position="346"/>
    </location>
    <ligand>
        <name>phosphoenolpyruvate</name>
        <dbReference type="ChEBI" id="CHEBI:58702"/>
    </ligand>
</feature>
<comment type="caution">
    <text evidence="24">The sequence shown here is derived from an EMBL/GenBank/DDBJ whole genome shotgun (WGS) entry which is preliminary data.</text>
</comment>
<proteinExistence type="inferred from homology"/>
<evidence type="ECO:0000256" key="10">
    <source>
        <dbReference type="ARBA" id="ARBA00022597"/>
    </source>
</evidence>
<evidence type="ECO:0000259" key="22">
    <source>
        <dbReference type="Pfam" id="PF02896"/>
    </source>
</evidence>
<evidence type="ECO:0000256" key="8">
    <source>
        <dbReference type="ARBA" id="ARBA00022448"/>
    </source>
</evidence>
<dbReference type="InterPro" id="IPR036618">
    <property type="entry name" value="PtsI_HPr-bd_sf"/>
</dbReference>
<dbReference type="InterPro" id="IPR023151">
    <property type="entry name" value="PEP_util_CS"/>
</dbReference>
<keyword evidence="10 17" id="KW-0762">Sugar transport</keyword>
<dbReference type="GO" id="GO:0046872">
    <property type="term" value="F:metal ion binding"/>
    <property type="evidence" value="ECO:0007669"/>
    <property type="project" value="UniProtKB-KW"/>
</dbReference>
<dbReference type="Gene3D" id="3.20.20.60">
    <property type="entry name" value="Phosphoenolpyruvate-binding domains"/>
    <property type="match status" value="1"/>
</dbReference>
<feature type="domain" description="Phosphotransferase system enzyme I N-terminal" evidence="23">
    <location>
        <begin position="18"/>
        <end position="140"/>
    </location>
</feature>
<dbReference type="InterPro" id="IPR040442">
    <property type="entry name" value="Pyrv_kinase-like_dom_sf"/>
</dbReference>
<dbReference type="EC" id="2.7.3.9" evidence="6 17"/>
<protein>
    <recommendedName>
        <fullName evidence="7 17">Phosphoenolpyruvate-protein phosphotransferase</fullName>
        <ecNumber evidence="6 17">2.7.3.9</ecNumber>
    </recommendedName>
    <alternativeName>
        <fullName evidence="16 17">Phosphotransferase system, enzyme I</fullName>
    </alternativeName>
</protein>
<dbReference type="PROSITE" id="PS00742">
    <property type="entry name" value="PEP_ENZYMES_2"/>
    <property type="match status" value="1"/>
</dbReference>
<dbReference type="SUPFAM" id="SSF52009">
    <property type="entry name" value="Phosphohistidine domain"/>
    <property type="match status" value="1"/>
</dbReference>
<comment type="similarity">
    <text evidence="5 17">Belongs to the PEP-utilizing enzyme family.</text>
</comment>
<evidence type="ECO:0000256" key="13">
    <source>
        <dbReference type="ARBA" id="ARBA00022723"/>
    </source>
</evidence>
<dbReference type="PRINTS" id="PR01736">
    <property type="entry name" value="PHPHTRNFRASE"/>
</dbReference>
<keyword evidence="12 17" id="KW-0598">Phosphotransferase system</keyword>
<evidence type="ECO:0000256" key="12">
    <source>
        <dbReference type="ARBA" id="ARBA00022683"/>
    </source>
</evidence>
<dbReference type="InterPro" id="IPR015813">
    <property type="entry name" value="Pyrv/PenolPyrv_kinase-like_dom"/>
</dbReference>
<dbReference type="GO" id="GO:0016301">
    <property type="term" value="F:kinase activity"/>
    <property type="evidence" value="ECO:0007669"/>
    <property type="project" value="UniProtKB-KW"/>
</dbReference>
<dbReference type="SUPFAM" id="SSF47831">
    <property type="entry name" value="Enzyme I of the PEP:sugar phosphotransferase system HPr-binding (sub)domain"/>
    <property type="match status" value="1"/>
</dbReference>
<organism evidence="24 25">
    <name type="scientific">Candidatus Electronema aureum</name>
    <dbReference type="NCBI Taxonomy" id="2005002"/>
    <lineage>
        <taxon>Bacteria</taxon>
        <taxon>Pseudomonadati</taxon>
        <taxon>Thermodesulfobacteriota</taxon>
        <taxon>Desulfobulbia</taxon>
        <taxon>Desulfobulbales</taxon>
        <taxon>Desulfobulbaceae</taxon>
        <taxon>Candidatus Electronema</taxon>
    </lineage>
</organism>
<evidence type="ECO:0000256" key="18">
    <source>
        <dbReference type="PIRSR" id="PIRSR000732-1"/>
    </source>
</evidence>
<dbReference type="Proteomes" id="UP000316238">
    <property type="component" value="Unassembled WGS sequence"/>
</dbReference>
<dbReference type="EMBL" id="NQJD01000014">
    <property type="protein sequence ID" value="TAA74960.1"/>
    <property type="molecule type" value="Genomic_DNA"/>
</dbReference>
<keyword evidence="25" id="KW-1185">Reference proteome</keyword>
<dbReference type="NCBIfam" id="TIGR01417">
    <property type="entry name" value="PTS_I_fam"/>
    <property type="match status" value="1"/>
</dbReference>
<evidence type="ECO:0000256" key="15">
    <source>
        <dbReference type="ARBA" id="ARBA00022842"/>
    </source>
</evidence>
<dbReference type="Pfam" id="PF05524">
    <property type="entry name" value="PEP-utilisers_N"/>
    <property type="match status" value="1"/>
</dbReference>
<dbReference type="Gene3D" id="1.10.274.10">
    <property type="entry name" value="PtsI, HPr-binding domain"/>
    <property type="match status" value="1"/>
</dbReference>
<reference evidence="24" key="1">
    <citation type="submission" date="2017-07" db="EMBL/GenBank/DDBJ databases">
        <title>The cable genome - Insights into the physiology and evolution of filamentous bacteria capable of sulfide oxidation via long distance electron transfer.</title>
        <authorList>
            <person name="Thorup C."/>
            <person name="Bjerg J.T."/>
            <person name="Schreiber L."/>
            <person name="Nielsen L.P."/>
            <person name="Kjeldsen K.U."/>
            <person name="Boesen T."/>
            <person name="Boggild A."/>
            <person name="Meysman F."/>
            <person name="Geelhoed J."/>
            <person name="Schramm A."/>
        </authorList>
    </citation>
    <scope>NUCLEOTIDE SEQUENCE [LARGE SCALE GENOMIC DNA]</scope>
    <source>
        <strain evidence="24">GS</strain>
    </source>
</reference>
<dbReference type="GO" id="GO:0005737">
    <property type="term" value="C:cytoplasm"/>
    <property type="evidence" value="ECO:0007669"/>
    <property type="project" value="UniProtKB-SubCell"/>
</dbReference>
<feature type="active site" description="Tele-phosphohistidine intermediate" evidence="18">
    <location>
        <position position="203"/>
    </location>
</feature>